<dbReference type="EMBL" id="QYYH01000021">
    <property type="protein sequence ID" value="RJY18505.1"/>
    <property type="molecule type" value="Genomic_DNA"/>
</dbReference>
<name>A0A3A6TZD8_9GAMM</name>
<dbReference type="RefSeq" id="WP_121852574.1">
    <property type="nucleotide sequence ID" value="NZ_CP037952.1"/>
</dbReference>
<keyword evidence="1" id="KW-1133">Transmembrane helix</keyword>
<protein>
    <submittedName>
        <fullName evidence="2">PepSY domain-containing protein</fullName>
    </submittedName>
</protein>
<evidence type="ECO:0000313" key="3">
    <source>
        <dbReference type="Proteomes" id="UP000273022"/>
    </source>
</evidence>
<keyword evidence="1" id="KW-0812">Transmembrane</keyword>
<accession>A0A3A6TZD8</accession>
<keyword evidence="1" id="KW-0472">Membrane</keyword>
<feature type="transmembrane region" description="Helical" evidence="1">
    <location>
        <begin position="232"/>
        <end position="253"/>
    </location>
</feature>
<comment type="caution">
    <text evidence="2">The sequence shown here is derived from an EMBL/GenBank/DDBJ whole genome shotgun (WGS) entry which is preliminary data.</text>
</comment>
<sequence>MSHKQHRVGKKRNKKLNRKLMRGLKSLHHKLGLVCATFIIIISVTGLAINHTKEFDLAQTPVTQEWLLDIYKIKAPNQLLTHSIQKQTVTIADNLVWLNDHFILEADSRLTMAAITHDYIVVANKNQLYVLNKIGELQETQDLSTGLPTPVDAMAIDENNTLWIRSNETHYQSDADMIDWYLGQPKAPLAWINLTESTKPELVLQARSIHLNWQKVILDLHSGQLLGVFGKFLWDLVAFCLIFLAVSGMTLYLRNSKSKK</sequence>
<keyword evidence="3" id="KW-1185">Reference proteome</keyword>
<gene>
    <name evidence="2" type="ORF">D5R81_05125</name>
</gene>
<dbReference type="AlphaFoldDB" id="A0A3A6TZD8"/>
<dbReference type="InterPro" id="IPR005625">
    <property type="entry name" value="PepSY-ass_TM"/>
</dbReference>
<reference evidence="2 3" key="1">
    <citation type="submission" date="2018-09" db="EMBL/GenBank/DDBJ databases">
        <title>Phylogeny of the Shewanellaceae, and recommendation for two new genera, Pseudoshewanella and Parashewanella.</title>
        <authorList>
            <person name="Wang G."/>
        </authorList>
    </citation>
    <scope>NUCLEOTIDE SEQUENCE [LARGE SCALE GENOMIC DNA]</scope>
    <source>
        <strain evidence="2 3">KCTC 22492</strain>
    </source>
</reference>
<dbReference type="Proteomes" id="UP000273022">
    <property type="component" value="Unassembled WGS sequence"/>
</dbReference>
<dbReference type="Pfam" id="PF03929">
    <property type="entry name" value="PepSY_TM"/>
    <property type="match status" value="1"/>
</dbReference>
<dbReference type="OrthoDB" id="9204737at2"/>
<organism evidence="2 3">
    <name type="scientific">Parashewanella spongiae</name>
    <dbReference type="NCBI Taxonomy" id="342950"/>
    <lineage>
        <taxon>Bacteria</taxon>
        <taxon>Pseudomonadati</taxon>
        <taxon>Pseudomonadota</taxon>
        <taxon>Gammaproteobacteria</taxon>
        <taxon>Alteromonadales</taxon>
        <taxon>Shewanellaceae</taxon>
        <taxon>Parashewanella</taxon>
    </lineage>
</organism>
<proteinExistence type="predicted"/>
<evidence type="ECO:0000313" key="2">
    <source>
        <dbReference type="EMBL" id="RJY18505.1"/>
    </source>
</evidence>
<evidence type="ECO:0000256" key="1">
    <source>
        <dbReference type="SAM" id="Phobius"/>
    </source>
</evidence>